<keyword evidence="2" id="KW-1185">Reference proteome</keyword>
<dbReference type="Proteomes" id="UP001291623">
    <property type="component" value="Unassembled WGS sequence"/>
</dbReference>
<comment type="caution">
    <text evidence="1">The sequence shown here is derived from an EMBL/GenBank/DDBJ whole genome shotgun (WGS) entry which is preliminary data.</text>
</comment>
<dbReference type="AlphaFoldDB" id="A0AAE1QNR4"/>
<dbReference type="EMBL" id="JAVYJV010000090">
    <property type="protein sequence ID" value="KAK4336793.1"/>
    <property type="molecule type" value="Genomic_DNA"/>
</dbReference>
<accession>A0AAE1QNR4</accession>
<reference evidence="1" key="1">
    <citation type="submission" date="2023-12" db="EMBL/GenBank/DDBJ databases">
        <title>Genome assembly of Anisodus tanguticus.</title>
        <authorList>
            <person name="Wang Y.-J."/>
        </authorList>
    </citation>
    <scope>NUCLEOTIDE SEQUENCE</scope>
    <source>
        <strain evidence="1">KB-2021</strain>
        <tissue evidence="1">Leaf</tissue>
    </source>
</reference>
<proteinExistence type="predicted"/>
<dbReference type="PANTHER" id="PTHR10476">
    <property type="entry name" value="CHARGED MULTIVESICULAR BODY PROTEIN"/>
    <property type="match status" value="1"/>
</dbReference>
<gene>
    <name evidence="1" type="ORF">RND71_043572</name>
</gene>
<name>A0AAE1QNR4_9SOLA</name>
<dbReference type="Gene3D" id="6.10.140.1230">
    <property type="match status" value="1"/>
</dbReference>
<sequence>MNANQAMAGALQKTTGVIKNMNSQVKSAELMKTLEEFSKQNTLMDMKDEIINETLSEALGDTDDEKEEESVINKVLDEIGIEITGKLAELPSVKKETNKSDTTDKYIEEQLSKLKMSVPSTKYTRDALHIFCLHAKENGNIYAMKTLSKIEMLRRAEVIKYFYIKQVEFFG</sequence>
<dbReference type="GO" id="GO:0007034">
    <property type="term" value="P:vacuolar transport"/>
    <property type="evidence" value="ECO:0007669"/>
    <property type="project" value="InterPro"/>
</dbReference>
<dbReference type="InterPro" id="IPR005024">
    <property type="entry name" value="Snf7_fam"/>
</dbReference>
<evidence type="ECO:0000313" key="1">
    <source>
        <dbReference type="EMBL" id="KAK4336793.1"/>
    </source>
</evidence>
<organism evidence="1 2">
    <name type="scientific">Anisodus tanguticus</name>
    <dbReference type="NCBI Taxonomy" id="243964"/>
    <lineage>
        <taxon>Eukaryota</taxon>
        <taxon>Viridiplantae</taxon>
        <taxon>Streptophyta</taxon>
        <taxon>Embryophyta</taxon>
        <taxon>Tracheophyta</taxon>
        <taxon>Spermatophyta</taxon>
        <taxon>Magnoliopsida</taxon>
        <taxon>eudicotyledons</taxon>
        <taxon>Gunneridae</taxon>
        <taxon>Pentapetalae</taxon>
        <taxon>asterids</taxon>
        <taxon>lamiids</taxon>
        <taxon>Solanales</taxon>
        <taxon>Solanaceae</taxon>
        <taxon>Solanoideae</taxon>
        <taxon>Hyoscyameae</taxon>
        <taxon>Anisodus</taxon>
    </lineage>
</organism>
<protein>
    <submittedName>
        <fullName evidence="1">Uncharacterized protein</fullName>
    </submittedName>
</protein>
<evidence type="ECO:0000313" key="2">
    <source>
        <dbReference type="Proteomes" id="UP001291623"/>
    </source>
</evidence>
<dbReference type="Pfam" id="PF03357">
    <property type="entry name" value="Snf7"/>
    <property type="match status" value="1"/>
</dbReference>